<sequence>MKQFKFVTALLLLGLFILSGCVQSTGSCSASAQANAMADKQMYQSCEYANANVKGPVLVVLPGKIKSNNATFIQRITANNIADYGELELGKANFRVLERSQLGPLLNELTLAANMGNAAGLRKFKKGKFKTTKWLVEFDILKAEKVAHVNHGFDGRALGSILGSLVGGTEGRVSNTAMGSIKTDDSAGIWIIGMRYKVMNASTSEQVTTGYFEDKMELGKQGTSILGVSGSQAGGVTLDAMVQRLVQQAVADLDRKK</sequence>
<evidence type="ECO:0000313" key="4">
    <source>
        <dbReference type="Proteomes" id="UP000248798"/>
    </source>
</evidence>
<reference evidence="2 5" key="2">
    <citation type="submission" date="2019-02" db="EMBL/GenBank/DDBJ databases">
        <title>Complete genome sequence of Desulfobacter hydrogenophilus AcRS1.</title>
        <authorList>
            <person name="Marietou A."/>
            <person name="Lund M.B."/>
            <person name="Marshall I.P.G."/>
            <person name="Schreiber L."/>
            <person name="Jorgensen B."/>
        </authorList>
    </citation>
    <scope>NUCLEOTIDE SEQUENCE [LARGE SCALE GENOMIC DNA]</scope>
    <source>
        <strain evidence="2 5">AcRS1</strain>
    </source>
</reference>
<dbReference type="AlphaFoldDB" id="A0A328FKR6"/>
<evidence type="ECO:0008006" key="6">
    <source>
        <dbReference type="Google" id="ProtNLM"/>
    </source>
</evidence>
<evidence type="ECO:0000313" key="2">
    <source>
        <dbReference type="EMBL" id="QBH12143.1"/>
    </source>
</evidence>
<keyword evidence="1" id="KW-0732">Signal</keyword>
<accession>A0A328FKR6</accession>
<feature type="signal peptide" evidence="1">
    <location>
        <begin position="1"/>
        <end position="24"/>
    </location>
</feature>
<proteinExistence type="predicted"/>
<keyword evidence="5" id="KW-1185">Reference proteome</keyword>
<dbReference type="Proteomes" id="UP000248798">
    <property type="component" value="Unassembled WGS sequence"/>
</dbReference>
<feature type="chain" id="PRO_5030063020" description="Penicillin-binding protein activator LpoB" evidence="1">
    <location>
        <begin position="25"/>
        <end position="257"/>
    </location>
</feature>
<dbReference type="Proteomes" id="UP000293902">
    <property type="component" value="Chromosome"/>
</dbReference>
<dbReference type="OrthoDB" id="5450382at2"/>
<dbReference type="PROSITE" id="PS51257">
    <property type="entry name" value="PROKAR_LIPOPROTEIN"/>
    <property type="match status" value="1"/>
</dbReference>
<evidence type="ECO:0000256" key="1">
    <source>
        <dbReference type="SAM" id="SignalP"/>
    </source>
</evidence>
<protein>
    <recommendedName>
        <fullName evidence="6">Penicillin-binding protein activator LpoB</fullName>
    </recommendedName>
</protein>
<reference evidence="3 4" key="1">
    <citation type="submission" date="2018-06" db="EMBL/GenBank/DDBJ databases">
        <title>Complete Genome Sequence of Desulfobacter hydrogenophilus (DSM3380).</title>
        <authorList>
            <person name="Marietou A."/>
            <person name="Schreiber L."/>
            <person name="Marshall I."/>
            <person name="Jorgensen B."/>
        </authorList>
    </citation>
    <scope>NUCLEOTIDE SEQUENCE [LARGE SCALE GENOMIC DNA]</scope>
    <source>
        <strain evidence="3 4">DSM 3380</strain>
    </source>
</reference>
<evidence type="ECO:0000313" key="3">
    <source>
        <dbReference type="EMBL" id="RAM03535.1"/>
    </source>
</evidence>
<name>A0A328FKR6_9BACT</name>
<dbReference type="EMBL" id="CP036313">
    <property type="protein sequence ID" value="QBH12143.1"/>
    <property type="molecule type" value="Genomic_DNA"/>
</dbReference>
<evidence type="ECO:0000313" key="5">
    <source>
        <dbReference type="Proteomes" id="UP000293902"/>
    </source>
</evidence>
<gene>
    <name evidence="3" type="ORF">DO021_03235</name>
    <name evidence="2" type="ORF">EYB58_03895</name>
</gene>
<dbReference type="EMBL" id="QLNI01000004">
    <property type="protein sequence ID" value="RAM03535.1"/>
    <property type="molecule type" value="Genomic_DNA"/>
</dbReference>
<organism evidence="3 4">
    <name type="scientific">Desulfobacter hydrogenophilus</name>
    <dbReference type="NCBI Taxonomy" id="2291"/>
    <lineage>
        <taxon>Bacteria</taxon>
        <taxon>Pseudomonadati</taxon>
        <taxon>Thermodesulfobacteriota</taxon>
        <taxon>Desulfobacteria</taxon>
        <taxon>Desulfobacterales</taxon>
        <taxon>Desulfobacteraceae</taxon>
        <taxon>Desulfobacter</taxon>
    </lineage>
</organism>